<feature type="region of interest" description="Disordered" evidence="1">
    <location>
        <begin position="124"/>
        <end position="201"/>
    </location>
</feature>
<dbReference type="PRINTS" id="PR00625">
    <property type="entry name" value="JDOMAIN"/>
</dbReference>
<evidence type="ECO:0000313" key="4">
    <source>
        <dbReference type="EMBL" id="KEF52671.1"/>
    </source>
</evidence>
<dbReference type="SMART" id="SM00271">
    <property type="entry name" value="DnaJ"/>
    <property type="match status" value="1"/>
</dbReference>
<dbReference type="VEuPathDB" id="FungiDB:A1O9_11088"/>
<dbReference type="CDD" id="cd06257">
    <property type="entry name" value="DnaJ"/>
    <property type="match status" value="1"/>
</dbReference>
<dbReference type="HOGENOM" id="CLU_050546_2_0_1"/>
<keyword evidence="2" id="KW-0812">Transmembrane</keyword>
<protein>
    <recommendedName>
        <fullName evidence="3">J domain-containing protein</fullName>
    </recommendedName>
</protein>
<dbReference type="PANTHER" id="PTHR44873">
    <property type="entry name" value="DNAJ HOMOLOG SUBFAMILY C MEMBER 30, MITOCHONDRIAL"/>
    <property type="match status" value="1"/>
</dbReference>
<dbReference type="InterPro" id="IPR001623">
    <property type="entry name" value="DnaJ_domain"/>
</dbReference>
<gene>
    <name evidence="4" type="ORF">A1O9_11088</name>
</gene>
<dbReference type="GeneID" id="25285988"/>
<proteinExistence type="predicted"/>
<feature type="compositionally biased region" description="Low complexity" evidence="1">
    <location>
        <begin position="174"/>
        <end position="188"/>
    </location>
</feature>
<keyword evidence="2" id="KW-0472">Membrane</keyword>
<evidence type="ECO:0000313" key="5">
    <source>
        <dbReference type="Proteomes" id="UP000027920"/>
    </source>
</evidence>
<dbReference type="InterPro" id="IPR053025">
    <property type="entry name" value="Mito_ATP_Synthase-Asso"/>
</dbReference>
<feature type="transmembrane region" description="Helical" evidence="2">
    <location>
        <begin position="250"/>
        <end position="273"/>
    </location>
</feature>
<dbReference type="STRING" id="1182545.A0A072NYL8"/>
<dbReference type="SUPFAM" id="SSF46565">
    <property type="entry name" value="Chaperone J-domain"/>
    <property type="match status" value="1"/>
</dbReference>
<dbReference type="EMBL" id="AMGV01000016">
    <property type="protein sequence ID" value="KEF52671.1"/>
    <property type="molecule type" value="Genomic_DNA"/>
</dbReference>
<evidence type="ECO:0000259" key="3">
    <source>
        <dbReference type="PROSITE" id="PS50076"/>
    </source>
</evidence>
<name>A0A072NYL8_9EURO</name>
<dbReference type="InterPro" id="IPR018253">
    <property type="entry name" value="DnaJ_domain_CS"/>
</dbReference>
<dbReference type="PROSITE" id="PS00636">
    <property type="entry name" value="DNAJ_1"/>
    <property type="match status" value="1"/>
</dbReference>
<dbReference type="Gene3D" id="1.10.287.110">
    <property type="entry name" value="DnaJ domain"/>
    <property type="match status" value="1"/>
</dbReference>
<accession>A0A072NYL8</accession>
<dbReference type="PANTHER" id="PTHR44873:SF1">
    <property type="entry name" value="DNAJ HOMOLOG SUBFAMILY C MEMBER 30, MITOCHONDRIAL"/>
    <property type="match status" value="1"/>
</dbReference>
<dbReference type="PROSITE" id="PS50076">
    <property type="entry name" value="DNAJ_2"/>
    <property type="match status" value="1"/>
</dbReference>
<keyword evidence="5" id="KW-1185">Reference proteome</keyword>
<evidence type="ECO:0000256" key="2">
    <source>
        <dbReference type="SAM" id="Phobius"/>
    </source>
</evidence>
<reference evidence="4 5" key="1">
    <citation type="submission" date="2013-03" db="EMBL/GenBank/DDBJ databases">
        <title>The Genome Sequence of Exophiala aquamarina CBS 119918.</title>
        <authorList>
            <consortium name="The Broad Institute Genomics Platform"/>
            <person name="Cuomo C."/>
            <person name="de Hoog S."/>
            <person name="Gorbushina A."/>
            <person name="Walker B."/>
            <person name="Young S.K."/>
            <person name="Zeng Q."/>
            <person name="Gargeya S."/>
            <person name="Fitzgerald M."/>
            <person name="Haas B."/>
            <person name="Abouelleil A."/>
            <person name="Allen A.W."/>
            <person name="Alvarado L."/>
            <person name="Arachchi H.M."/>
            <person name="Berlin A.M."/>
            <person name="Chapman S.B."/>
            <person name="Gainer-Dewar J."/>
            <person name="Goldberg J."/>
            <person name="Griggs A."/>
            <person name="Gujja S."/>
            <person name="Hansen M."/>
            <person name="Howarth C."/>
            <person name="Imamovic A."/>
            <person name="Ireland A."/>
            <person name="Larimer J."/>
            <person name="McCowan C."/>
            <person name="Murphy C."/>
            <person name="Pearson M."/>
            <person name="Poon T.W."/>
            <person name="Priest M."/>
            <person name="Roberts A."/>
            <person name="Saif S."/>
            <person name="Shea T."/>
            <person name="Sisk P."/>
            <person name="Sykes S."/>
            <person name="Wortman J."/>
            <person name="Nusbaum C."/>
            <person name="Birren B."/>
        </authorList>
    </citation>
    <scope>NUCLEOTIDE SEQUENCE [LARGE SCALE GENOMIC DNA]</scope>
    <source>
        <strain evidence="4 5">CBS 119918</strain>
    </source>
</reference>
<evidence type="ECO:0000256" key="1">
    <source>
        <dbReference type="SAM" id="MobiDB-lite"/>
    </source>
</evidence>
<dbReference type="OrthoDB" id="10250354at2759"/>
<sequence length="296" mass="32600">MLLRPCSLPNLHLAVPPSAPKRTSFSLIRVARDQIQLRHARRFSSRPALCNAASPPTHYDVLKLLPTATAAELKRQFYVLSKETHPDHNRDDPKAADRFAQISESYSVLANPEKRKRYDRDVMRAHHASHHRRHHGSHSSHSTYAGSRPATGLSKRRSAFKGPPPSFYAHGNPSAHTAQQTQSSSSATGPNHHKAGTFNAGAYTDPGHYDSAFNSSAVYKTQTHEDYRRTNRRAAEAAAMQAMAEDEGNFWTRFIVVGGILVLSVTFASFIAATSMPSGRGGLVKADGSRRDGLKR</sequence>
<dbReference type="RefSeq" id="XP_013255261.1">
    <property type="nucleotide sequence ID" value="XM_013399807.1"/>
</dbReference>
<dbReference type="InterPro" id="IPR036869">
    <property type="entry name" value="J_dom_sf"/>
</dbReference>
<dbReference type="AlphaFoldDB" id="A0A072NYL8"/>
<feature type="compositionally biased region" description="Basic residues" evidence="1">
    <location>
        <begin position="125"/>
        <end position="138"/>
    </location>
</feature>
<keyword evidence="2" id="KW-1133">Transmembrane helix</keyword>
<dbReference type="Pfam" id="PF00226">
    <property type="entry name" value="DnaJ"/>
    <property type="match status" value="1"/>
</dbReference>
<feature type="domain" description="J" evidence="3">
    <location>
        <begin position="57"/>
        <end position="122"/>
    </location>
</feature>
<dbReference type="Proteomes" id="UP000027920">
    <property type="component" value="Unassembled WGS sequence"/>
</dbReference>
<comment type="caution">
    <text evidence="4">The sequence shown here is derived from an EMBL/GenBank/DDBJ whole genome shotgun (WGS) entry which is preliminary data.</text>
</comment>
<organism evidence="4 5">
    <name type="scientific">Exophiala aquamarina CBS 119918</name>
    <dbReference type="NCBI Taxonomy" id="1182545"/>
    <lineage>
        <taxon>Eukaryota</taxon>
        <taxon>Fungi</taxon>
        <taxon>Dikarya</taxon>
        <taxon>Ascomycota</taxon>
        <taxon>Pezizomycotina</taxon>
        <taxon>Eurotiomycetes</taxon>
        <taxon>Chaetothyriomycetidae</taxon>
        <taxon>Chaetothyriales</taxon>
        <taxon>Herpotrichiellaceae</taxon>
        <taxon>Exophiala</taxon>
    </lineage>
</organism>